<evidence type="ECO:0000259" key="1">
    <source>
        <dbReference type="Pfam" id="PF13590"/>
    </source>
</evidence>
<dbReference type="Pfam" id="PF13590">
    <property type="entry name" value="DUF4136"/>
    <property type="match status" value="1"/>
</dbReference>
<feature type="domain" description="DUF4136" evidence="1">
    <location>
        <begin position="21"/>
        <end position="171"/>
    </location>
</feature>
<dbReference type="RefSeq" id="WP_415863391.1">
    <property type="nucleotide sequence ID" value="NZ_CP134536.1"/>
</dbReference>
<evidence type="ECO:0000313" key="2">
    <source>
        <dbReference type="EMBL" id="WNH13421.1"/>
    </source>
</evidence>
<dbReference type="PROSITE" id="PS51257">
    <property type="entry name" value="PROKAR_LIPOPROTEIN"/>
    <property type="match status" value="1"/>
</dbReference>
<dbReference type="EMBL" id="CP134536">
    <property type="protein sequence ID" value="WNH13421.1"/>
    <property type="molecule type" value="Genomic_DNA"/>
</dbReference>
<keyword evidence="3" id="KW-1185">Reference proteome</keyword>
<dbReference type="InterPro" id="IPR025411">
    <property type="entry name" value="DUF4136"/>
</dbReference>
<sequence length="173" mass="19432">MKFIKTIILFLLVVSCAPIYVAYDYDRGTDFSKYQTYNYYSDMKTGLSEFDTNRLLDALDLKMKEKGFSLSDTPDFFIDIKSTEYQGVQRETVGIGVGGGGRNVGGGISIGLPIGQANINRQISIDFVDENKKQLFWQAISESSFNTNATPENREARLNAIVEKVLVKYPPKK</sequence>
<reference evidence="2 3" key="1">
    <citation type="submission" date="2023-09" db="EMBL/GenBank/DDBJ databases">
        <title>Thalassobella suaedae gen. nov., sp. nov., a marine bacterium of the family Flavobacteriaceae isolated from a halophyte Suaeda japonica.</title>
        <authorList>
            <person name="Lee S.Y."/>
            <person name="Hwang C.Y."/>
        </authorList>
    </citation>
    <scope>NUCLEOTIDE SEQUENCE [LARGE SCALE GENOMIC DNA]</scope>
    <source>
        <strain evidence="2 3">HL-DH10</strain>
    </source>
</reference>
<gene>
    <name evidence="2" type="ORF">RHP49_03985</name>
</gene>
<dbReference type="Proteomes" id="UP001303407">
    <property type="component" value="Chromosome"/>
</dbReference>
<organism evidence="2 3">
    <name type="scientific">Thalassobellus suaedae</name>
    <dbReference type="NCBI Taxonomy" id="3074124"/>
    <lineage>
        <taxon>Bacteria</taxon>
        <taxon>Pseudomonadati</taxon>
        <taxon>Bacteroidota</taxon>
        <taxon>Flavobacteriia</taxon>
        <taxon>Flavobacteriales</taxon>
        <taxon>Flavobacteriaceae</taxon>
        <taxon>Thalassobellus</taxon>
    </lineage>
</organism>
<accession>A0ABY9Y592</accession>
<name>A0ABY9Y592_9FLAO</name>
<protein>
    <submittedName>
        <fullName evidence="2">DUF4136 domain-containing protein</fullName>
    </submittedName>
</protein>
<dbReference type="Gene3D" id="3.30.160.670">
    <property type="match status" value="1"/>
</dbReference>
<proteinExistence type="predicted"/>
<evidence type="ECO:0000313" key="3">
    <source>
        <dbReference type="Proteomes" id="UP001303407"/>
    </source>
</evidence>